<dbReference type="GO" id="GO:0005978">
    <property type="term" value="P:glycogen biosynthetic process"/>
    <property type="evidence" value="ECO:0007669"/>
    <property type="project" value="UniProtKB-KW"/>
</dbReference>
<evidence type="ECO:0000256" key="5">
    <source>
        <dbReference type="ARBA" id="ARBA00022679"/>
    </source>
</evidence>
<dbReference type="Proteomes" id="UP000838412">
    <property type="component" value="Chromosome 14"/>
</dbReference>
<protein>
    <recommendedName>
        <fullName evidence="11">glycogenin glucosyltransferase</fullName>
        <ecNumber evidence="11">2.4.1.186</ecNumber>
    </recommendedName>
</protein>
<dbReference type="CDD" id="cd02537">
    <property type="entry name" value="GT8_Glycogenin"/>
    <property type="match status" value="1"/>
</dbReference>
<evidence type="ECO:0000256" key="15">
    <source>
        <dbReference type="ARBA" id="ARBA00057883"/>
    </source>
</evidence>
<comment type="cofactor">
    <cofactor evidence="1">
        <name>Mn(2+)</name>
        <dbReference type="ChEBI" id="CHEBI:29035"/>
    </cofactor>
</comment>
<evidence type="ECO:0000256" key="1">
    <source>
        <dbReference type="ARBA" id="ARBA00001936"/>
    </source>
</evidence>
<evidence type="ECO:0000313" key="18">
    <source>
        <dbReference type="EMBL" id="CAH1244722.1"/>
    </source>
</evidence>
<feature type="region of interest" description="Disordered" evidence="16">
    <location>
        <begin position="28"/>
        <end position="48"/>
    </location>
</feature>
<evidence type="ECO:0000256" key="4">
    <source>
        <dbReference type="ARBA" id="ARBA00022490"/>
    </source>
</evidence>
<keyword evidence="9" id="KW-0464">Manganese</keyword>
<evidence type="ECO:0000256" key="9">
    <source>
        <dbReference type="ARBA" id="ARBA00023211"/>
    </source>
</evidence>
<dbReference type="GO" id="GO:0008466">
    <property type="term" value="F:glycogenin glucosyltransferase activity"/>
    <property type="evidence" value="ECO:0007669"/>
    <property type="project" value="UniProtKB-EC"/>
</dbReference>
<dbReference type="OrthoDB" id="2014201at2759"/>
<comment type="catalytic activity">
    <reaction evidence="12">
        <text>[1,4-alpha-D-glucosyl](n)-L-tyrosyl-[glycogenin] + UDP-alpha-D-glucose = [1,4-alpha-D-glucosyl](n+1)-L-tyrosyl-[glycogenin] + UDP + H(+)</text>
        <dbReference type="Rhea" id="RHEA:56560"/>
        <dbReference type="Rhea" id="RHEA-COMP:14606"/>
        <dbReference type="Rhea" id="RHEA-COMP:14607"/>
        <dbReference type="ChEBI" id="CHEBI:15378"/>
        <dbReference type="ChEBI" id="CHEBI:58223"/>
        <dbReference type="ChEBI" id="CHEBI:58885"/>
        <dbReference type="ChEBI" id="CHEBI:140574"/>
        <dbReference type="EC" id="2.4.1.186"/>
    </reaction>
    <physiologicalReaction direction="left-to-right" evidence="12">
        <dbReference type="Rhea" id="RHEA:56561"/>
    </physiologicalReaction>
</comment>
<keyword evidence="4" id="KW-0963">Cytoplasm</keyword>
<evidence type="ECO:0000256" key="6">
    <source>
        <dbReference type="ARBA" id="ARBA00022723"/>
    </source>
</evidence>
<keyword evidence="6" id="KW-0479">Metal-binding</keyword>
<evidence type="ECO:0000256" key="8">
    <source>
        <dbReference type="ARBA" id="ARBA00023180"/>
    </source>
</evidence>
<sequence length="385" mass="43458">MMLGWFVLLLRRATCCIKSNPFQINKQGTLPPLQSTSHQECNPEKSPPIPSDKEAFVTLVTNDSYSFGALVLGQSLRAVHTTRKLAIMITPLVSDNVREQLSKVYDDVHTVDVVDSGDTEKLALLSRPELGITFTKLHCWRLTNYTKAVFLDADTMVLRNVDDLFDKEELSAVPDIGWPDCFNSGVFVFRPSEDTYQALLQCATNTGSFDGGDQGLLNTFFSDWGTKDISRHLSFLYNMTSTIHYSYLPAFNRFGGDVKIVHFIGPIKPWHHQYDSRSGTVKPHPNQDSTLPPHHMDFLQAWWDVFMNRVKPLLEGQGQLLSGDHPGDTQDLTGQLAQLQVYGVESPAHVSSEDHRRAWERGEIDFTGLDRFENIQKKLDAQIKS</sequence>
<dbReference type="SUPFAM" id="SSF53448">
    <property type="entry name" value="Nucleotide-diphospho-sugar transferases"/>
    <property type="match status" value="1"/>
</dbReference>
<feature type="compositionally biased region" description="Polar residues" evidence="16">
    <location>
        <begin position="28"/>
        <end position="40"/>
    </location>
</feature>
<dbReference type="EC" id="2.4.1.186" evidence="11"/>
<dbReference type="GO" id="GO:0046872">
    <property type="term" value="F:metal ion binding"/>
    <property type="evidence" value="ECO:0007669"/>
    <property type="project" value="UniProtKB-KW"/>
</dbReference>
<evidence type="ECO:0000256" key="13">
    <source>
        <dbReference type="ARBA" id="ARBA00047924"/>
    </source>
</evidence>
<dbReference type="Gene3D" id="3.90.550.10">
    <property type="entry name" value="Spore Coat Polysaccharide Biosynthesis Protein SpsA, Chain A"/>
    <property type="match status" value="1"/>
</dbReference>
<comment type="pathway">
    <text evidence="3">Glycan biosynthesis; glycogen biosynthesis.</text>
</comment>
<keyword evidence="19" id="KW-1185">Reference proteome</keyword>
<keyword evidence="8" id="KW-0325">Glycoprotein</keyword>
<proteinExistence type="inferred from homology"/>
<dbReference type="InterPro" id="IPR002495">
    <property type="entry name" value="Glyco_trans_8"/>
</dbReference>
<comment type="subcellular location">
    <subcellularLocation>
        <location evidence="2">Cytoplasm</location>
    </subcellularLocation>
</comment>
<dbReference type="GO" id="GO:0005737">
    <property type="term" value="C:cytoplasm"/>
    <property type="evidence" value="ECO:0007669"/>
    <property type="project" value="UniProtKB-SubCell"/>
</dbReference>
<comment type="function">
    <text evidence="14">Glycogenin participates in the glycogen biosynthetic process along with glycogen synthase and glycogen branching enzyme. It catalyzes the formation of a short alpha (1,4)-glucosyl chain covalently attached via a glucose 1-O-tyrosyl linkage to internal tyrosine residues and these chains act as primers for the elongation reaction catalyzed by glycogen synthase.</text>
</comment>
<evidence type="ECO:0000256" key="2">
    <source>
        <dbReference type="ARBA" id="ARBA00004496"/>
    </source>
</evidence>
<evidence type="ECO:0000256" key="16">
    <source>
        <dbReference type="SAM" id="MobiDB-lite"/>
    </source>
</evidence>
<keyword evidence="5" id="KW-0808">Transferase</keyword>
<gene>
    <name evidence="18" type="primary">GYG1</name>
    <name evidence="18" type="ORF">BLAG_LOCUS7293</name>
</gene>
<dbReference type="InterPro" id="IPR029044">
    <property type="entry name" value="Nucleotide-diphossugar_trans"/>
</dbReference>
<evidence type="ECO:0000256" key="12">
    <source>
        <dbReference type="ARBA" id="ARBA00047374"/>
    </source>
</evidence>
<dbReference type="FunFam" id="3.90.550.10:FF:000092">
    <property type="entry name" value="Glycogenin 2"/>
    <property type="match status" value="1"/>
</dbReference>
<evidence type="ECO:0000256" key="10">
    <source>
        <dbReference type="ARBA" id="ARBA00038162"/>
    </source>
</evidence>
<dbReference type="PANTHER" id="PTHR11183">
    <property type="entry name" value="GLYCOGENIN SUBFAMILY MEMBER"/>
    <property type="match status" value="1"/>
</dbReference>
<organism evidence="18 19">
    <name type="scientific">Branchiostoma lanceolatum</name>
    <name type="common">Common lancelet</name>
    <name type="synonym">Amphioxus lanceolatum</name>
    <dbReference type="NCBI Taxonomy" id="7740"/>
    <lineage>
        <taxon>Eukaryota</taxon>
        <taxon>Metazoa</taxon>
        <taxon>Chordata</taxon>
        <taxon>Cephalochordata</taxon>
        <taxon>Leptocardii</taxon>
        <taxon>Amphioxiformes</taxon>
        <taxon>Branchiostomatidae</taxon>
        <taxon>Branchiostoma</taxon>
    </lineage>
</organism>
<accession>A0A8J9YZE9</accession>
<evidence type="ECO:0000256" key="7">
    <source>
        <dbReference type="ARBA" id="ARBA00023056"/>
    </source>
</evidence>
<evidence type="ECO:0000313" key="19">
    <source>
        <dbReference type="Proteomes" id="UP000838412"/>
    </source>
</evidence>
<dbReference type="Pfam" id="PF01501">
    <property type="entry name" value="Glyco_transf_8"/>
    <property type="match status" value="1"/>
</dbReference>
<keyword evidence="7" id="KW-0320">Glycogen biosynthesis</keyword>
<feature type="signal peptide" evidence="17">
    <location>
        <begin position="1"/>
        <end position="16"/>
    </location>
</feature>
<evidence type="ECO:0000256" key="17">
    <source>
        <dbReference type="SAM" id="SignalP"/>
    </source>
</evidence>
<comment type="similarity">
    <text evidence="10">Belongs to the glycosyltransferase 8 family. Glycogenin subfamily.</text>
</comment>
<evidence type="ECO:0000256" key="14">
    <source>
        <dbReference type="ARBA" id="ARBA00049637"/>
    </source>
</evidence>
<evidence type="ECO:0000256" key="3">
    <source>
        <dbReference type="ARBA" id="ARBA00004964"/>
    </source>
</evidence>
<feature type="chain" id="PRO_5035452768" description="glycogenin glucosyltransferase" evidence="17">
    <location>
        <begin position="17"/>
        <end position="385"/>
    </location>
</feature>
<comment type="catalytic activity">
    <reaction evidence="13">
        <text>L-tyrosyl-[glycogenin] + UDP-alpha-D-glucose = alpha-D-glucosyl-L-tyrosyl-[glycogenin] + UDP + H(+)</text>
        <dbReference type="Rhea" id="RHEA:23360"/>
        <dbReference type="Rhea" id="RHEA-COMP:14604"/>
        <dbReference type="Rhea" id="RHEA-COMP:14605"/>
        <dbReference type="ChEBI" id="CHEBI:15378"/>
        <dbReference type="ChEBI" id="CHEBI:46858"/>
        <dbReference type="ChEBI" id="CHEBI:58223"/>
        <dbReference type="ChEBI" id="CHEBI:58885"/>
        <dbReference type="ChEBI" id="CHEBI:140573"/>
        <dbReference type="EC" id="2.4.1.186"/>
    </reaction>
    <physiologicalReaction direction="left-to-right" evidence="13">
        <dbReference type="Rhea" id="RHEA:23361"/>
    </physiologicalReaction>
</comment>
<keyword evidence="17" id="KW-0732">Signal</keyword>
<reference evidence="18" key="1">
    <citation type="submission" date="2022-01" db="EMBL/GenBank/DDBJ databases">
        <authorList>
            <person name="Braso-Vives M."/>
        </authorList>
    </citation>
    <scope>NUCLEOTIDE SEQUENCE</scope>
</reference>
<dbReference type="AlphaFoldDB" id="A0A8J9YZE9"/>
<evidence type="ECO:0000256" key="11">
    <source>
        <dbReference type="ARBA" id="ARBA00038934"/>
    </source>
</evidence>
<comment type="function">
    <text evidence="15">Self-glucosylating initiator of glycogen synthesis. It catalyzes the formation of a short alpha (1,4)-glucosyl chain covalently attached via a glucose 1-O-tyrosyl linkage to internal tyrosine residues and these chains act as primers for the elongation reaction catalyzed by glycogen synthase.</text>
</comment>
<dbReference type="InterPro" id="IPR050587">
    <property type="entry name" value="GNT1/Glycosyltrans_8"/>
</dbReference>
<name>A0A8J9YZE9_BRALA</name>
<dbReference type="EMBL" id="OV696699">
    <property type="protein sequence ID" value="CAH1244722.1"/>
    <property type="molecule type" value="Genomic_DNA"/>
</dbReference>